<protein>
    <submittedName>
        <fullName evidence="3">Heterokaryon incompatibility protein-domain-containing protein</fullName>
    </submittedName>
</protein>
<feature type="domain" description="Heterokaryon incompatibility" evidence="1">
    <location>
        <begin position="22"/>
        <end position="150"/>
    </location>
</feature>
<proteinExistence type="predicted"/>
<dbReference type="EMBL" id="JAGPYM010000009">
    <property type="protein sequence ID" value="KAH6890690.1"/>
    <property type="molecule type" value="Genomic_DNA"/>
</dbReference>
<accession>A0A9P8W6T2</accession>
<gene>
    <name evidence="3" type="ORF">B0T10DRAFT_486449</name>
</gene>
<dbReference type="InterPro" id="IPR058525">
    <property type="entry name" value="DUF8212"/>
</dbReference>
<dbReference type="OrthoDB" id="194358at2759"/>
<comment type="caution">
    <text evidence="3">The sequence shown here is derived from an EMBL/GenBank/DDBJ whole genome shotgun (WGS) entry which is preliminary data.</text>
</comment>
<dbReference type="PANTHER" id="PTHR10622:SF10">
    <property type="entry name" value="HET DOMAIN-CONTAINING PROTEIN"/>
    <property type="match status" value="1"/>
</dbReference>
<organism evidence="3 4">
    <name type="scientific">Thelonectria olida</name>
    <dbReference type="NCBI Taxonomy" id="1576542"/>
    <lineage>
        <taxon>Eukaryota</taxon>
        <taxon>Fungi</taxon>
        <taxon>Dikarya</taxon>
        <taxon>Ascomycota</taxon>
        <taxon>Pezizomycotina</taxon>
        <taxon>Sordariomycetes</taxon>
        <taxon>Hypocreomycetidae</taxon>
        <taxon>Hypocreales</taxon>
        <taxon>Nectriaceae</taxon>
        <taxon>Thelonectria</taxon>
    </lineage>
</organism>
<evidence type="ECO:0000313" key="4">
    <source>
        <dbReference type="Proteomes" id="UP000777438"/>
    </source>
</evidence>
<dbReference type="AlphaFoldDB" id="A0A9P8W6T2"/>
<reference evidence="3 4" key="1">
    <citation type="journal article" date="2021" name="Nat. Commun.">
        <title>Genetic determinants of endophytism in the Arabidopsis root mycobiome.</title>
        <authorList>
            <person name="Mesny F."/>
            <person name="Miyauchi S."/>
            <person name="Thiergart T."/>
            <person name="Pickel B."/>
            <person name="Atanasova L."/>
            <person name="Karlsson M."/>
            <person name="Huettel B."/>
            <person name="Barry K.W."/>
            <person name="Haridas S."/>
            <person name="Chen C."/>
            <person name="Bauer D."/>
            <person name="Andreopoulos W."/>
            <person name="Pangilinan J."/>
            <person name="LaButti K."/>
            <person name="Riley R."/>
            <person name="Lipzen A."/>
            <person name="Clum A."/>
            <person name="Drula E."/>
            <person name="Henrissat B."/>
            <person name="Kohler A."/>
            <person name="Grigoriev I.V."/>
            <person name="Martin F.M."/>
            <person name="Hacquard S."/>
        </authorList>
    </citation>
    <scope>NUCLEOTIDE SEQUENCE [LARGE SCALE GENOMIC DNA]</scope>
    <source>
        <strain evidence="3 4">MPI-CAGE-CH-0241</strain>
    </source>
</reference>
<name>A0A9P8W6T2_9HYPO</name>
<dbReference type="PANTHER" id="PTHR10622">
    <property type="entry name" value="HET DOMAIN-CONTAINING PROTEIN"/>
    <property type="match status" value="1"/>
</dbReference>
<evidence type="ECO:0000313" key="3">
    <source>
        <dbReference type="EMBL" id="KAH6890690.1"/>
    </source>
</evidence>
<dbReference type="Pfam" id="PF26640">
    <property type="entry name" value="DUF8212"/>
    <property type="match status" value="1"/>
</dbReference>
<dbReference type="Pfam" id="PF06985">
    <property type="entry name" value="HET"/>
    <property type="match status" value="1"/>
</dbReference>
<keyword evidence="4" id="KW-1185">Reference proteome</keyword>
<feature type="domain" description="DUF8212" evidence="2">
    <location>
        <begin position="254"/>
        <end position="279"/>
    </location>
</feature>
<dbReference type="Proteomes" id="UP000777438">
    <property type="component" value="Unassembled WGS sequence"/>
</dbReference>
<evidence type="ECO:0000259" key="1">
    <source>
        <dbReference type="Pfam" id="PF06985"/>
    </source>
</evidence>
<sequence length="549" mass="61826">MHLLNVKTRKLEAFYHGAIPKYAILSHTWGHNEPTFDDLQNVTKRWRLRIGSGKISRCYAQAASDGFDYVWIDNCCIDKRSSAELSEAINSMFKWYAEAAVCYVYLVDVCPAARQRASGAKSAWMLSLDPAQLGDLKKARWFTRGWTLQELLAPSLLKFYDSAWNLIGYSSRIDVDDTTNGQAWEVPRLNPLLADITAIPMKYLQEEALDQASVAERMSWAAGRQTTRLEDMAYCLLGLFSVNMPMLYGEGPGAFLRLQEEIMRKYDDHSIFTWGLGSHTAGVDGECCMAKSPADFKLSCSVTMRSPEDEASNHYEPTNAGIHIQLPLVQLRSGEYLARLNCTVDSGQVDVLLEDKYLSLILIQSRDRKNVFYRRTVIPPTPVSLRFFEHAVRQSIYLTPAPYVTIRDMRNGPLFVSAGCANVFKVRFTYPGVLDVDEGVYSLITDLWKHLRDGNGIFLDCVSVGGKEFAIRVLFEMKKDDIDGGGIGIESASLSISRRRDVSSMVELMMLPKTGEVLDLGWETDTVVDGYQIALEPTETNQWKIDIVL</sequence>
<evidence type="ECO:0000259" key="2">
    <source>
        <dbReference type="Pfam" id="PF26640"/>
    </source>
</evidence>
<dbReference type="InterPro" id="IPR010730">
    <property type="entry name" value="HET"/>
</dbReference>